<dbReference type="PROSITE" id="PS51257">
    <property type="entry name" value="PROKAR_LIPOPROTEIN"/>
    <property type="match status" value="1"/>
</dbReference>
<dbReference type="Pfam" id="PF04170">
    <property type="entry name" value="NlpE"/>
    <property type="match status" value="1"/>
</dbReference>
<protein>
    <submittedName>
        <fullName evidence="2">Copper homeostasis protein CutF</fullName>
    </submittedName>
</protein>
<dbReference type="KEGG" id="serq:CWC46_19385"/>
<dbReference type="Proteomes" id="UP000233778">
    <property type="component" value="Chromosome"/>
</dbReference>
<dbReference type="AlphaFoldDB" id="A0A2I5TB50"/>
<sequence>MNKLMIRGVLVFVLSVLIGCRSFSPIQEEPLRPMAQNYRGTLSSSDCVNVEVSLFLGKDGRFALQKYYQSGEDGLKTTAEYGQWRRTAEKLVLTGFNGEKRYFRPKNSNELEVLDSDGKPLKFRNRHQLIAIDEPRMKAPVIIWQPVTYHTRVVIFS</sequence>
<proteinExistence type="predicted"/>
<reference evidence="2" key="2">
    <citation type="submission" date="2013-09" db="EMBL/GenBank/DDBJ databases">
        <authorList>
            <person name="Wang G."/>
            <person name="Yang Y."/>
            <person name="Su Y."/>
        </authorList>
    </citation>
    <scope>NUCLEOTIDE SEQUENCE</scope>
    <source>
        <strain evidence="2">ATCC 39006</strain>
    </source>
</reference>
<dbReference type="RefSeq" id="WP_021014894.1">
    <property type="nucleotide sequence ID" value="NZ_CP025084.1"/>
</dbReference>
<dbReference type="Proteomes" id="UP000017700">
    <property type="component" value="Chromosome"/>
</dbReference>
<dbReference type="InterPro" id="IPR007298">
    <property type="entry name" value="Cu-R_lipoprotein_NlpE"/>
</dbReference>
<dbReference type="EMBL" id="CP025084">
    <property type="protein sequence ID" value="AUH06097.1"/>
    <property type="molecule type" value="Genomic_DNA"/>
</dbReference>
<reference evidence="2 3" key="1">
    <citation type="journal article" date="2013" name="Genome Announc.">
        <title>Draft genome sequence of Serratia sp. strain ATCC 39006, a model bacterium for analysis of the biosynthesis and regulation of prodigiosin, a carbapenem, and gas vesicles.</title>
        <authorList>
            <person name="Fineran P.C."/>
            <person name="Iglesias Cans M.C."/>
            <person name="Ramsay J.P."/>
            <person name="Wilf N.M."/>
            <person name="Cossyleon D."/>
            <person name="McNeil M.B."/>
            <person name="Williamson N.R."/>
            <person name="Monson R.E."/>
            <person name="Becher S.A."/>
            <person name="Stanton J.A."/>
            <person name="Brugger K."/>
            <person name="Brown S.D."/>
            <person name="Salmond G.P."/>
        </authorList>
    </citation>
    <scope>NUCLEOTIDE SEQUENCE [LARGE SCALE GENOMIC DNA]</scope>
    <source>
        <strain evidence="2">ATCC 39006</strain>
        <strain evidence="3">ATCC 39006 / SC 11482</strain>
    </source>
</reference>
<name>A0A2I5TB50_SERS3</name>
<gene>
    <name evidence="1" type="ORF">CWC46_19385</name>
    <name evidence="2" type="ORF">Ser39006_019385</name>
</gene>
<evidence type="ECO:0000313" key="2">
    <source>
        <dbReference type="EMBL" id="AUH06097.1"/>
    </source>
</evidence>
<evidence type="ECO:0000313" key="4">
    <source>
        <dbReference type="Proteomes" id="UP000233778"/>
    </source>
</evidence>
<dbReference type="STRING" id="104623.Ser39006_01626"/>
<accession>A0A2I5TB50</accession>
<reference evidence="2" key="4">
    <citation type="submission" date="2017-11" db="EMBL/GenBank/DDBJ databases">
        <title>Complete genome sequence of Serratia sp. ATCC 39006.</title>
        <authorList>
            <person name="Hampton H.G."/>
            <person name="Jackson S.A."/>
            <person name="Jauregui R."/>
            <person name="Poulter G.T.M."/>
            <person name="Salmond G.P.C."/>
            <person name="Fineran P.C."/>
        </authorList>
    </citation>
    <scope>NUCLEOTIDE SEQUENCE</scope>
    <source>
        <strain evidence="2">ATCC 39006</strain>
    </source>
</reference>
<evidence type="ECO:0000313" key="1">
    <source>
        <dbReference type="EMBL" id="AUH01774.1"/>
    </source>
</evidence>
<dbReference type="InterPro" id="IPR043176">
    <property type="entry name" value="NlpE_N_sf"/>
</dbReference>
<organism evidence="2 3">
    <name type="scientific">Serratia sp. (strain ATCC 39006)</name>
    <name type="common">Prodigiosinella confusarubida</name>
    <dbReference type="NCBI Taxonomy" id="104623"/>
    <lineage>
        <taxon>Bacteria</taxon>
        <taxon>Pseudomonadati</taxon>
        <taxon>Pseudomonadota</taxon>
        <taxon>Gammaproteobacteria</taxon>
        <taxon>Enterobacterales</taxon>
        <taxon>Pectobacteriaceae</taxon>
        <taxon>Prodigiosinella</taxon>
    </lineage>
</organism>
<evidence type="ECO:0000313" key="3">
    <source>
        <dbReference type="Proteomes" id="UP000017700"/>
    </source>
</evidence>
<keyword evidence="3" id="KW-1185">Reference proteome</keyword>
<dbReference type="Gene3D" id="2.40.128.300">
    <property type="match status" value="1"/>
</dbReference>
<dbReference type="KEGG" id="sera:Ser39006_019385"/>
<dbReference type="OrthoDB" id="5348860at2"/>
<reference evidence="1 4" key="3">
    <citation type="submission" date="2017-11" db="EMBL/GenBank/DDBJ databases">
        <title>Complete genome sequence of Serratia sp. ATCC 39006 LacA.</title>
        <authorList>
            <person name="Hampton H.G."/>
            <person name="Jackson S.A."/>
            <person name="Jauregui R."/>
            <person name="Poulter G.T.M."/>
            <person name="Salmond G.P.C."/>
            <person name="Fineran P.C."/>
        </authorList>
    </citation>
    <scope>NUCLEOTIDE SEQUENCE [LARGE SCALE GENOMIC DNA]</scope>
    <source>
        <strain evidence="1 4">ATCC 39006</strain>
    </source>
</reference>
<dbReference type="EMBL" id="CP025085">
    <property type="protein sequence ID" value="AUH01774.1"/>
    <property type="molecule type" value="Genomic_DNA"/>
</dbReference>